<evidence type="ECO:0000313" key="2">
    <source>
        <dbReference type="EMBL" id="GAA1531875.1"/>
    </source>
</evidence>
<dbReference type="Pfam" id="PF13683">
    <property type="entry name" value="rve_3"/>
    <property type="match status" value="1"/>
</dbReference>
<proteinExistence type="predicted"/>
<reference evidence="2 3" key="1">
    <citation type="journal article" date="2019" name="Int. J. Syst. Evol. Microbiol.">
        <title>The Global Catalogue of Microorganisms (GCM) 10K type strain sequencing project: providing services to taxonomists for standard genome sequencing and annotation.</title>
        <authorList>
            <consortium name="The Broad Institute Genomics Platform"/>
            <consortium name="The Broad Institute Genome Sequencing Center for Infectious Disease"/>
            <person name="Wu L."/>
            <person name="Ma J."/>
        </authorList>
    </citation>
    <scope>NUCLEOTIDE SEQUENCE [LARGE SCALE GENOMIC DNA]</scope>
    <source>
        <strain evidence="2 3">JCM 15933</strain>
    </source>
</reference>
<feature type="domain" description="Integrase catalytic" evidence="1">
    <location>
        <begin position="8"/>
        <end position="34"/>
    </location>
</feature>
<dbReference type="InterPro" id="IPR001584">
    <property type="entry name" value="Integrase_cat-core"/>
</dbReference>
<keyword evidence="3" id="KW-1185">Reference proteome</keyword>
<evidence type="ECO:0000259" key="1">
    <source>
        <dbReference type="Pfam" id="PF13683"/>
    </source>
</evidence>
<dbReference type="EMBL" id="BAAAQD010000012">
    <property type="protein sequence ID" value="GAA1531875.1"/>
    <property type="molecule type" value="Genomic_DNA"/>
</dbReference>
<dbReference type="Proteomes" id="UP001501470">
    <property type="component" value="Unassembled WGS sequence"/>
</dbReference>
<accession>A0ABN2B1Y9</accession>
<gene>
    <name evidence="2" type="ORF">GCM10009827_057020</name>
</gene>
<organism evidence="2 3">
    <name type="scientific">Dactylosporangium maewongense</name>
    <dbReference type="NCBI Taxonomy" id="634393"/>
    <lineage>
        <taxon>Bacteria</taxon>
        <taxon>Bacillati</taxon>
        <taxon>Actinomycetota</taxon>
        <taxon>Actinomycetes</taxon>
        <taxon>Micromonosporales</taxon>
        <taxon>Micromonosporaceae</taxon>
        <taxon>Dactylosporangium</taxon>
    </lineage>
</organism>
<evidence type="ECO:0000313" key="3">
    <source>
        <dbReference type="Proteomes" id="UP001501470"/>
    </source>
</evidence>
<protein>
    <recommendedName>
        <fullName evidence="1">Integrase catalytic domain-containing protein</fullName>
    </recommendedName>
</protein>
<name>A0ABN2B1Y9_9ACTN</name>
<sequence length="65" mass="7358">MFIAGERHLTRVLTEYTEHYNGHRPHRSLGQRPPNPPSQVVDLTAARVQRRPIPGGLINEYSQAA</sequence>
<comment type="caution">
    <text evidence="2">The sequence shown here is derived from an EMBL/GenBank/DDBJ whole genome shotgun (WGS) entry which is preliminary data.</text>
</comment>